<evidence type="ECO:0000256" key="1">
    <source>
        <dbReference type="ARBA" id="ARBA00007274"/>
    </source>
</evidence>
<reference evidence="6 7" key="1">
    <citation type="submission" date="2017-03" db="EMBL/GenBank/DDBJ databases">
        <title>Genome sequence of Clostridium oryzae DSM 28571.</title>
        <authorList>
            <person name="Poehlein A."/>
            <person name="Daniel R."/>
        </authorList>
    </citation>
    <scope>NUCLEOTIDE SEQUENCE [LARGE SCALE GENOMIC DNA]</scope>
    <source>
        <strain evidence="6 7">DSM 28571</strain>
    </source>
</reference>
<dbReference type="Pfam" id="PF00132">
    <property type="entry name" value="Hexapep"/>
    <property type="match status" value="1"/>
</dbReference>
<dbReference type="FunFam" id="2.160.10.10:FF:000037">
    <property type="entry name" value="Streptogramin A acetyltransferase"/>
    <property type="match status" value="1"/>
</dbReference>
<dbReference type="GO" id="GO:0016746">
    <property type="term" value="F:acyltransferase activity"/>
    <property type="evidence" value="ECO:0007669"/>
    <property type="project" value="UniProtKB-KW"/>
</dbReference>
<evidence type="ECO:0000313" key="7">
    <source>
        <dbReference type="Proteomes" id="UP000190080"/>
    </source>
</evidence>
<sequence length="217" mass="24684">MTIPNTNKVYPRSNDCQTIYLKNVITRDNIKVGDYTIYNDYDNDPRDFEKNNVLYQYPVNNDKLIIGKFCSIACKAKFLMTSGNHTLESLSTYTFPIFYEEWGLNVSHITDAWDNKGDIVIGNDVWIGYDAIIMSGVKIGDGAIIGTRAIVTNDVPPYTIVGGTPAKIIKKRFSDDVISKLLKIKWWDWSYEKIQENIQYIQSGNISKLVKFAPLGC</sequence>
<dbReference type="Proteomes" id="UP000190080">
    <property type="component" value="Unassembled WGS sequence"/>
</dbReference>
<dbReference type="InterPro" id="IPR001451">
    <property type="entry name" value="Hexapep"/>
</dbReference>
<dbReference type="SUPFAM" id="SSF51161">
    <property type="entry name" value="Trimeric LpxA-like enzymes"/>
    <property type="match status" value="1"/>
</dbReference>
<evidence type="ECO:0000313" key="6">
    <source>
        <dbReference type="EMBL" id="OPJ58212.1"/>
    </source>
</evidence>
<dbReference type="InterPro" id="IPR011004">
    <property type="entry name" value="Trimer_LpxA-like_sf"/>
</dbReference>
<dbReference type="EMBL" id="MZGV01000061">
    <property type="protein sequence ID" value="OPJ58212.1"/>
    <property type="molecule type" value="Genomic_DNA"/>
</dbReference>
<organism evidence="6 7">
    <name type="scientific">Clostridium oryzae</name>
    <dbReference type="NCBI Taxonomy" id="1450648"/>
    <lineage>
        <taxon>Bacteria</taxon>
        <taxon>Bacillati</taxon>
        <taxon>Bacillota</taxon>
        <taxon>Clostridia</taxon>
        <taxon>Eubacteriales</taxon>
        <taxon>Clostridiaceae</taxon>
        <taxon>Clostridium</taxon>
    </lineage>
</organism>
<gene>
    <name evidence="6" type="primary">vat</name>
    <name evidence="6" type="ORF">CLORY_37070</name>
</gene>
<accession>A0A1V4IDZ5</accession>
<dbReference type="RefSeq" id="WP_079427252.1">
    <property type="nucleotide sequence ID" value="NZ_MZGV01000061.1"/>
</dbReference>
<name>A0A1V4IDZ5_9CLOT</name>
<evidence type="ECO:0000256" key="4">
    <source>
        <dbReference type="ARBA" id="ARBA00023251"/>
    </source>
</evidence>
<evidence type="ECO:0000256" key="2">
    <source>
        <dbReference type="ARBA" id="ARBA00022679"/>
    </source>
</evidence>
<keyword evidence="5 6" id="KW-0012">Acyltransferase</keyword>
<protein>
    <submittedName>
        <fullName evidence="6">Virginiamycin A acetyltransferase</fullName>
        <ecNumber evidence="6">2.3.1.-</ecNumber>
    </submittedName>
</protein>
<keyword evidence="2 6" id="KW-0808">Transferase</keyword>
<evidence type="ECO:0000256" key="3">
    <source>
        <dbReference type="ARBA" id="ARBA00022737"/>
    </source>
</evidence>
<comment type="caution">
    <text evidence="6">The sequence shown here is derived from an EMBL/GenBank/DDBJ whole genome shotgun (WGS) entry which is preliminary data.</text>
</comment>
<dbReference type="PROSITE" id="PS00101">
    <property type="entry name" value="HEXAPEP_TRANSFERASES"/>
    <property type="match status" value="1"/>
</dbReference>
<dbReference type="CDD" id="cd03349">
    <property type="entry name" value="LbH_XAT"/>
    <property type="match status" value="1"/>
</dbReference>
<proteinExistence type="inferred from homology"/>
<keyword evidence="3" id="KW-0677">Repeat</keyword>
<dbReference type="AlphaFoldDB" id="A0A1V4IDZ5"/>
<dbReference type="STRING" id="1450648.CLORY_37070"/>
<dbReference type="PANTHER" id="PTHR43300">
    <property type="entry name" value="ACETYLTRANSFERASE"/>
    <property type="match status" value="1"/>
</dbReference>
<dbReference type="InterPro" id="IPR050179">
    <property type="entry name" value="Trans_hexapeptide_repeat"/>
</dbReference>
<dbReference type="EC" id="2.3.1.-" evidence="6"/>
<dbReference type="OrthoDB" id="9801697at2"/>
<dbReference type="GO" id="GO:0046677">
    <property type="term" value="P:response to antibiotic"/>
    <property type="evidence" value="ECO:0007669"/>
    <property type="project" value="UniProtKB-KW"/>
</dbReference>
<keyword evidence="4" id="KW-0046">Antibiotic resistance</keyword>
<dbReference type="Gene3D" id="2.160.10.10">
    <property type="entry name" value="Hexapeptide repeat proteins"/>
    <property type="match status" value="1"/>
</dbReference>
<keyword evidence="7" id="KW-1185">Reference proteome</keyword>
<comment type="similarity">
    <text evidence="1">Belongs to the transferase hexapeptide repeat family.</text>
</comment>
<evidence type="ECO:0000256" key="5">
    <source>
        <dbReference type="ARBA" id="ARBA00023315"/>
    </source>
</evidence>
<dbReference type="InterPro" id="IPR018357">
    <property type="entry name" value="Hexapep_transf_CS"/>
</dbReference>
<dbReference type="PANTHER" id="PTHR43300:SF11">
    <property type="entry name" value="ACETYLTRANSFERASE RV3034C-RELATED"/>
    <property type="match status" value="1"/>
</dbReference>